<evidence type="ECO:0000313" key="1">
    <source>
        <dbReference type="EMBL" id="MBS2099445.1"/>
    </source>
</evidence>
<reference evidence="1 2" key="1">
    <citation type="journal article" date="2015" name="Int. J. Syst. Evol. Microbiol.">
        <title>Carboxylicivirga linearis sp. nov., isolated from a sea cucumber culture pond.</title>
        <authorList>
            <person name="Wang F.Q."/>
            <person name="Zhou Y.X."/>
            <person name="Lin X.Z."/>
            <person name="Chen G.J."/>
            <person name="Du Z.J."/>
        </authorList>
    </citation>
    <scope>NUCLEOTIDE SEQUENCE [LARGE SCALE GENOMIC DNA]</scope>
    <source>
        <strain evidence="1 2">FB218</strain>
    </source>
</reference>
<dbReference type="EMBL" id="JAGUCO010000011">
    <property type="protein sequence ID" value="MBS2099445.1"/>
    <property type="molecule type" value="Genomic_DNA"/>
</dbReference>
<dbReference type="InterPro" id="IPR038765">
    <property type="entry name" value="Papain-like_cys_pep_sf"/>
</dbReference>
<evidence type="ECO:0000313" key="2">
    <source>
        <dbReference type="Proteomes" id="UP000708576"/>
    </source>
</evidence>
<dbReference type="Proteomes" id="UP000708576">
    <property type="component" value="Unassembled WGS sequence"/>
</dbReference>
<proteinExistence type="predicted"/>
<organism evidence="1 2">
    <name type="scientific">Carboxylicivirga linearis</name>
    <dbReference type="NCBI Taxonomy" id="1628157"/>
    <lineage>
        <taxon>Bacteria</taxon>
        <taxon>Pseudomonadati</taxon>
        <taxon>Bacteroidota</taxon>
        <taxon>Bacteroidia</taxon>
        <taxon>Marinilabiliales</taxon>
        <taxon>Marinilabiliaceae</taxon>
        <taxon>Carboxylicivirga</taxon>
    </lineage>
</organism>
<comment type="caution">
    <text evidence="1">The sequence shown here is derived from an EMBL/GenBank/DDBJ whole genome shotgun (WGS) entry which is preliminary data.</text>
</comment>
<dbReference type="Gene3D" id="3.90.1720.10">
    <property type="entry name" value="endopeptidase domain like (from Nostoc punctiforme)"/>
    <property type="match status" value="1"/>
</dbReference>
<accession>A0ABS5JX14</accession>
<gene>
    <name evidence="1" type="ORF">KEM10_14210</name>
</gene>
<protein>
    <recommendedName>
        <fullName evidence="3">Permuted papain-like amidase enzyme, YaeF/YiiX, C92 family</fullName>
    </recommendedName>
</protein>
<keyword evidence="2" id="KW-1185">Reference proteome</keyword>
<name>A0ABS5JX14_9BACT</name>
<sequence length="199" mass="22088">MTILLTACQAPTDLKNGDIIFRGKSNGSLSSAIDEVTQTGHDFHFTHIGVVEVKDGKVMVWHAAPEKGVICESLEDFTSGNGKDSVVVGHFRIKGIANHSIEEALELANKYKGQPYDYTYIMESEGFYCSEFVYTIFEQDSVFVLDPMTFKNPETGEYHQGWIDHYQKMGIDIPEGKPGCNPNGMAASDKLDFLGYLSN</sequence>
<dbReference type="RefSeq" id="WP_212216687.1">
    <property type="nucleotide sequence ID" value="NZ_JAGUCO010000011.1"/>
</dbReference>
<dbReference type="SUPFAM" id="SSF54001">
    <property type="entry name" value="Cysteine proteinases"/>
    <property type="match status" value="1"/>
</dbReference>
<dbReference type="Pfam" id="PF05708">
    <property type="entry name" value="Peptidase_C92"/>
    <property type="match status" value="1"/>
</dbReference>
<evidence type="ECO:0008006" key="3">
    <source>
        <dbReference type="Google" id="ProtNLM"/>
    </source>
</evidence>
<dbReference type="InterPro" id="IPR024453">
    <property type="entry name" value="Peptidase_C92"/>
</dbReference>